<feature type="transmembrane region" description="Helical" evidence="5">
    <location>
        <begin position="119"/>
        <end position="136"/>
    </location>
</feature>
<comment type="function">
    <text evidence="5">NDH-1 shuttles electrons from NADH, via FMN and iron-sulfur (Fe-S) centers, to quinones in the respiratory chain. The immediate electron acceptor for the enzyme in this species is believed to be a menaquinone. Couples the redox reaction to proton translocation (for every two electrons transferred, four hydrogen ions are translocated across the cytoplasmic membrane), and thus conserves the redox energy in a proton gradient.</text>
</comment>
<dbReference type="InterPro" id="IPR001750">
    <property type="entry name" value="ND/Mrp_TM"/>
</dbReference>
<feature type="transmembrane region" description="Helical" evidence="5">
    <location>
        <begin position="14"/>
        <end position="34"/>
    </location>
</feature>
<dbReference type="AlphaFoldDB" id="A0A916YJ51"/>
<comment type="catalytic activity">
    <reaction evidence="5">
        <text>a quinone + NADH + 5 H(+)(in) = a quinol + NAD(+) + 4 H(+)(out)</text>
        <dbReference type="Rhea" id="RHEA:57888"/>
        <dbReference type="ChEBI" id="CHEBI:15378"/>
        <dbReference type="ChEBI" id="CHEBI:24646"/>
        <dbReference type="ChEBI" id="CHEBI:57540"/>
        <dbReference type="ChEBI" id="CHEBI:57945"/>
        <dbReference type="ChEBI" id="CHEBI:132124"/>
    </reaction>
</comment>
<feature type="transmembrane region" description="Helical" evidence="5">
    <location>
        <begin position="214"/>
        <end position="239"/>
    </location>
</feature>
<keyword evidence="5" id="KW-0874">Quinone</keyword>
<keyword evidence="5" id="KW-0520">NAD</keyword>
<feature type="transmembrane region" description="Helical" evidence="5">
    <location>
        <begin position="374"/>
        <end position="397"/>
    </location>
</feature>
<dbReference type="RefSeq" id="WP_188764792.1">
    <property type="nucleotide sequence ID" value="NZ_BMKK01000002.1"/>
</dbReference>
<evidence type="ECO:0000256" key="1">
    <source>
        <dbReference type="ARBA" id="ARBA00004127"/>
    </source>
</evidence>
<organism evidence="8 9">
    <name type="scientific">Emticicia aquatilis</name>
    <dbReference type="NCBI Taxonomy" id="1537369"/>
    <lineage>
        <taxon>Bacteria</taxon>
        <taxon>Pseudomonadati</taxon>
        <taxon>Bacteroidota</taxon>
        <taxon>Cytophagia</taxon>
        <taxon>Cytophagales</taxon>
        <taxon>Leadbetterellaceae</taxon>
        <taxon>Emticicia</taxon>
    </lineage>
</organism>
<keyword evidence="9" id="KW-1185">Reference proteome</keyword>
<feature type="transmembrane region" description="Helical" evidence="5">
    <location>
        <begin position="278"/>
        <end position="299"/>
    </location>
</feature>
<keyword evidence="5" id="KW-0813">Transport</keyword>
<dbReference type="HAMAP" id="MF_00445">
    <property type="entry name" value="NDH1_NuoN_1"/>
    <property type="match status" value="1"/>
</dbReference>
<dbReference type="Pfam" id="PF00361">
    <property type="entry name" value="Proton_antipo_M"/>
    <property type="match status" value="1"/>
</dbReference>
<dbReference type="EMBL" id="BMKK01000002">
    <property type="protein sequence ID" value="GGD46779.1"/>
    <property type="molecule type" value="Genomic_DNA"/>
</dbReference>
<feature type="transmembrane region" description="Helical" evidence="5">
    <location>
        <begin position="306"/>
        <end position="328"/>
    </location>
</feature>
<dbReference type="GO" id="GO:0008137">
    <property type="term" value="F:NADH dehydrogenase (ubiquinone) activity"/>
    <property type="evidence" value="ECO:0007669"/>
    <property type="project" value="InterPro"/>
</dbReference>
<comment type="caution">
    <text evidence="8">The sequence shown here is derived from an EMBL/GenBank/DDBJ whole genome shotgun (WGS) entry which is preliminary data.</text>
</comment>
<evidence type="ECO:0000256" key="3">
    <source>
        <dbReference type="ARBA" id="ARBA00022989"/>
    </source>
</evidence>
<feature type="transmembrane region" description="Helical" evidence="5">
    <location>
        <begin position="417"/>
        <end position="437"/>
    </location>
</feature>
<feature type="transmembrane region" description="Helical" evidence="5">
    <location>
        <begin position="142"/>
        <end position="160"/>
    </location>
</feature>
<evidence type="ECO:0000256" key="4">
    <source>
        <dbReference type="ARBA" id="ARBA00023136"/>
    </source>
</evidence>
<evidence type="ECO:0000313" key="9">
    <source>
        <dbReference type="Proteomes" id="UP000609064"/>
    </source>
</evidence>
<feature type="transmembrane region" description="Helical" evidence="5">
    <location>
        <begin position="251"/>
        <end position="272"/>
    </location>
</feature>
<feature type="transmembrane region" description="Helical" evidence="5">
    <location>
        <begin position="89"/>
        <end position="112"/>
    </location>
</feature>
<comment type="subunit">
    <text evidence="5">NDH-1 is composed of 14 different subunits. Subunits NuoA, H, J, K, L, M, N constitute the membrane sector of the complex.</text>
</comment>
<proteinExistence type="inferred from homology"/>
<name>A0A916YJ51_9BACT</name>
<dbReference type="PANTHER" id="PTHR22773">
    <property type="entry name" value="NADH DEHYDROGENASE"/>
    <property type="match status" value="1"/>
</dbReference>
<sequence length="492" mass="54883">MLEKLSHILFSSRVLLPDLLFGVVFLVIVAAIAFSQKLDAERTYVLFNVLIISVLISIGFVFYAFFGFYKQYFESGSVLFGQLIYLDSVSLFFKLIISIASVAVLIHVWVVGYKVVGEFYAIFMALVWGLFIMTMTTNWLMLYVSLEMVSICSYILVVFNKGKNNSEAGIKYLLFGATSSAIMLYGISLLYGMTGTLNFVGQEFATFLGQNPTWIAQIAVFMTIGGLLFKLSAVPFHSWTPDVYEATPTPIVAFLSIAPKAAVVLVLIRLFSSLSIDFRMIMAIIIMASITIGNLSALWQTNTKRMLGYSTIAHAGFMLVGLLATNTIGVQSTIFYIATYLFITLAAFLLIDLLALKTESYELESLRGLGQENIFLGLAAVIIMIALVGLPPTVGFTGKLLLFTALWESYQTSGSNMLLIVLIFGLLNTAISIFYYIKIPYFMIFKEPKIGVRYYQIGFIRKGFLLIFLFFIIYLFMRPSGLINLIESLKLA</sequence>
<dbReference type="InterPro" id="IPR010096">
    <property type="entry name" value="NADH-Q_OxRdtase_suN/2"/>
</dbReference>
<evidence type="ECO:0000256" key="5">
    <source>
        <dbReference type="HAMAP-Rule" id="MF_00445"/>
    </source>
</evidence>
<evidence type="ECO:0000256" key="2">
    <source>
        <dbReference type="ARBA" id="ARBA00022692"/>
    </source>
</evidence>
<dbReference type="GO" id="GO:0005886">
    <property type="term" value="C:plasma membrane"/>
    <property type="evidence" value="ECO:0007669"/>
    <property type="project" value="UniProtKB-SubCell"/>
</dbReference>
<feature type="transmembrane region" description="Helical" evidence="5">
    <location>
        <begin position="172"/>
        <end position="194"/>
    </location>
</feature>
<accession>A0A916YJ51</accession>
<keyword evidence="3 5" id="KW-1133">Transmembrane helix</keyword>
<feature type="transmembrane region" description="Helical" evidence="5">
    <location>
        <begin position="458"/>
        <end position="477"/>
    </location>
</feature>
<evidence type="ECO:0000259" key="7">
    <source>
        <dbReference type="Pfam" id="PF00361"/>
    </source>
</evidence>
<protein>
    <recommendedName>
        <fullName evidence="5">NADH-quinone oxidoreductase subunit N</fullName>
        <ecNumber evidence="5">7.1.1.-</ecNumber>
    </recommendedName>
    <alternativeName>
        <fullName evidence="5">NADH dehydrogenase I subunit N</fullName>
    </alternativeName>
    <alternativeName>
        <fullName evidence="5">NDH-1 subunit N</fullName>
    </alternativeName>
</protein>
<dbReference type="GO" id="GO:0048038">
    <property type="term" value="F:quinone binding"/>
    <property type="evidence" value="ECO:0007669"/>
    <property type="project" value="UniProtKB-KW"/>
</dbReference>
<evidence type="ECO:0000256" key="6">
    <source>
        <dbReference type="RuleBase" id="RU000320"/>
    </source>
</evidence>
<evidence type="ECO:0000313" key="8">
    <source>
        <dbReference type="EMBL" id="GGD46779.1"/>
    </source>
</evidence>
<gene>
    <name evidence="8" type="primary">ndhB</name>
    <name evidence="5" type="synonym">nuoN</name>
    <name evidence="8" type="ORF">GCM10011514_08450</name>
</gene>
<comment type="similarity">
    <text evidence="5">Belongs to the complex I subunit 2 family.</text>
</comment>
<comment type="subcellular location">
    <subcellularLocation>
        <location evidence="5">Cell membrane</location>
        <topology evidence="5">Multi-pass membrane protein</topology>
    </subcellularLocation>
    <subcellularLocation>
        <location evidence="1">Endomembrane system</location>
        <topology evidence="1">Multi-pass membrane protein</topology>
    </subcellularLocation>
    <subcellularLocation>
        <location evidence="6">Membrane</location>
        <topology evidence="6">Multi-pass membrane protein</topology>
    </subcellularLocation>
</comment>
<dbReference type="Proteomes" id="UP000609064">
    <property type="component" value="Unassembled WGS sequence"/>
</dbReference>
<keyword evidence="4 5" id="KW-0472">Membrane</keyword>
<feature type="transmembrane region" description="Helical" evidence="5">
    <location>
        <begin position="334"/>
        <end position="354"/>
    </location>
</feature>
<reference evidence="8" key="1">
    <citation type="journal article" date="2014" name="Int. J. Syst. Evol. Microbiol.">
        <title>Complete genome sequence of Corynebacterium casei LMG S-19264T (=DSM 44701T), isolated from a smear-ripened cheese.</title>
        <authorList>
            <consortium name="US DOE Joint Genome Institute (JGI-PGF)"/>
            <person name="Walter F."/>
            <person name="Albersmeier A."/>
            <person name="Kalinowski J."/>
            <person name="Ruckert C."/>
        </authorList>
    </citation>
    <scope>NUCLEOTIDE SEQUENCE</scope>
    <source>
        <strain evidence="8">CGMCC 1.15958</strain>
    </source>
</reference>
<dbReference type="EC" id="7.1.1.-" evidence="5"/>
<dbReference type="GO" id="GO:0042773">
    <property type="term" value="P:ATP synthesis coupled electron transport"/>
    <property type="evidence" value="ECO:0007669"/>
    <property type="project" value="InterPro"/>
</dbReference>
<reference evidence="8" key="2">
    <citation type="submission" date="2020-09" db="EMBL/GenBank/DDBJ databases">
        <authorList>
            <person name="Sun Q."/>
            <person name="Zhou Y."/>
        </authorList>
    </citation>
    <scope>NUCLEOTIDE SEQUENCE</scope>
    <source>
        <strain evidence="8">CGMCC 1.15958</strain>
    </source>
</reference>
<dbReference type="GO" id="GO:0012505">
    <property type="term" value="C:endomembrane system"/>
    <property type="evidence" value="ECO:0007669"/>
    <property type="project" value="UniProtKB-SubCell"/>
</dbReference>
<keyword evidence="5" id="KW-1278">Translocase</keyword>
<keyword evidence="2 5" id="KW-0812">Transmembrane</keyword>
<feature type="transmembrane region" description="Helical" evidence="5">
    <location>
        <begin position="46"/>
        <end position="69"/>
    </location>
</feature>
<dbReference type="GO" id="GO:0050136">
    <property type="term" value="F:NADH dehydrogenase (quinone) (non-electrogenic) activity"/>
    <property type="evidence" value="ECO:0007669"/>
    <property type="project" value="UniProtKB-UniRule"/>
</dbReference>
<keyword evidence="5" id="KW-1003">Cell membrane</keyword>
<feature type="domain" description="NADH:quinone oxidoreductase/Mrp antiporter transmembrane" evidence="7">
    <location>
        <begin position="137"/>
        <end position="414"/>
    </location>
</feature>